<keyword evidence="2" id="KW-1185">Reference proteome</keyword>
<organism evidence="1 2">
    <name type="scientific">Cylindrobasidium torrendii FP15055 ss-10</name>
    <dbReference type="NCBI Taxonomy" id="1314674"/>
    <lineage>
        <taxon>Eukaryota</taxon>
        <taxon>Fungi</taxon>
        <taxon>Dikarya</taxon>
        <taxon>Basidiomycota</taxon>
        <taxon>Agaricomycotina</taxon>
        <taxon>Agaricomycetes</taxon>
        <taxon>Agaricomycetidae</taxon>
        <taxon>Agaricales</taxon>
        <taxon>Marasmiineae</taxon>
        <taxon>Physalacriaceae</taxon>
        <taxon>Cylindrobasidium</taxon>
    </lineage>
</organism>
<sequence>MFENSTLPACFGLGPDRSGGETRIARPRERAFLAAALTARLGLHPTRIESAASSGFSFHSLQLQSSSSSSCSVFVMIQIIPCLSCHRALQYNASRRSRVRLACALTEQCRYHASSESAESESIRAGGRIISLSEGRAGFSWSCC</sequence>
<dbReference type="EMBL" id="KN880624">
    <property type="protein sequence ID" value="KIY64675.1"/>
    <property type="molecule type" value="Genomic_DNA"/>
</dbReference>
<dbReference type="AlphaFoldDB" id="A0A0D7B3C6"/>
<accession>A0A0D7B3C6</accession>
<gene>
    <name evidence="1" type="ORF">CYLTODRAFT_425001</name>
</gene>
<evidence type="ECO:0000313" key="2">
    <source>
        <dbReference type="Proteomes" id="UP000054007"/>
    </source>
</evidence>
<protein>
    <submittedName>
        <fullName evidence="1">Uncharacterized protein</fullName>
    </submittedName>
</protein>
<dbReference type="Proteomes" id="UP000054007">
    <property type="component" value="Unassembled WGS sequence"/>
</dbReference>
<proteinExistence type="predicted"/>
<reference evidence="1 2" key="1">
    <citation type="journal article" date="2015" name="Fungal Genet. Biol.">
        <title>Evolution of novel wood decay mechanisms in Agaricales revealed by the genome sequences of Fistulina hepatica and Cylindrobasidium torrendii.</title>
        <authorList>
            <person name="Floudas D."/>
            <person name="Held B.W."/>
            <person name="Riley R."/>
            <person name="Nagy L.G."/>
            <person name="Koehler G."/>
            <person name="Ransdell A.S."/>
            <person name="Younus H."/>
            <person name="Chow J."/>
            <person name="Chiniquy J."/>
            <person name="Lipzen A."/>
            <person name="Tritt A."/>
            <person name="Sun H."/>
            <person name="Haridas S."/>
            <person name="LaButti K."/>
            <person name="Ohm R.A."/>
            <person name="Kues U."/>
            <person name="Blanchette R.A."/>
            <person name="Grigoriev I.V."/>
            <person name="Minto R.E."/>
            <person name="Hibbett D.S."/>
        </authorList>
    </citation>
    <scope>NUCLEOTIDE SEQUENCE [LARGE SCALE GENOMIC DNA]</scope>
    <source>
        <strain evidence="1 2">FP15055 ss-10</strain>
    </source>
</reference>
<evidence type="ECO:0000313" key="1">
    <source>
        <dbReference type="EMBL" id="KIY64675.1"/>
    </source>
</evidence>
<name>A0A0D7B3C6_9AGAR</name>